<dbReference type="RefSeq" id="WP_061787751.1">
    <property type="nucleotide sequence ID" value="NZ_LR134406.1"/>
</dbReference>
<keyword evidence="4 10" id="KW-0547">Nucleotide-binding</keyword>
<feature type="binding site" evidence="10">
    <location>
        <begin position="187"/>
        <end position="188"/>
    </location>
    <ligand>
        <name>substrate</name>
    </ligand>
</feature>
<accession>A0A448MX04</accession>
<comment type="similarity">
    <text evidence="1 10 11">Belongs to the HAM1 NTPase family.</text>
</comment>
<evidence type="ECO:0000256" key="11">
    <source>
        <dbReference type="RuleBase" id="RU003781"/>
    </source>
</evidence>
<dbReference type="InterPro" id="IPR002637">
    <property type="entry name" value="RdgB/HAM1"/>
</dbReference>
<feature type="binding site" evidence="10">
    <location>
        <begin position="12"/>
        <end position="17"/>
    </location>
    <ligand>
        <name>substrate</name>
    </ligand>
</feature>
<dbReference type="InterPro" id="IPR029001">
    <property type="entry name" value="ITPase-like_fam"/>
</dbReference>
<evidence type="ECO:0000256" key="1">
    <source>
        <dbReference type="ARBA" id="ARBA00008023"/>
    </source>
</evidence>
<sequence length="202" mass="21648">MTGGVEKVVLATNNPKKLVELRRVIRDAGLAVEVLGLGDFDPYPEPAETERTFEGNAFIKAEAAARHTGLPALADDSGLEVDELNSMPGVRSARWAGPECNDAANNALLLAQLAGVPAKRRGARFVCALALVLPDGGRQLWREEMPGRIAEEERGDGGFGYDPLFLPDGRACTSAELTAAQKDAISHRGKAVRAFVAWLKEQ</sequence>
<proteinExistence type="inferred from homology"/>
<evidence type="ECO:0000256" key="5">
    <source>
        <dbReference type="ARBA" id="ARBA00022801"/>
    </source>
</evidence>
<feature type="active site" description="Proton acceptor" evidence="10">
    <location>
        <position position="76"/>
    </location>
</feature>
<dbReference type="PANTHER" id="PTHR11067">
    <property type="entry name" value="INOSINE TRIPHOSPHATE PYROPHOSPHATASE/HAM1 PROTEIN"/>
    <property type="match status" value="1"/>
</dbReference>
<dbReference type="AlphaFoldDB" id="A0A448MX04"/>
<evidence type="ECO:0000256" key="9">
    <source>
        <dbReference type="ARBA" id="ARBA00052017"/>
    </source>
</evidence>
<dbReference type="NCBIfam" id="TIGR00042">
    <property type="entry name" value="RdgB/HAM1 family non-canonical purine NTP pyrophosphatase"/>
    <property type="match status" value="1"/>
</dbReference>
<dbReference type="Pfam" id="PF01725">
    <property type="entry name" value="Ham1p_like"/>
    <property type="match status" value="1"/>
</dbReference>
<dbReference type="EMBL" id="LR134406">
    <property type="protein sequence ID" value="VEH69654.1"/>
    <property type="molecule type" value="Genomic_DNA"/>
</dbReference>
<dbReference type="GO" id="GO:0046872">
    <property type="term" value="F:metal ion binding"/>
    <property type="evidence" value="ECO:0007669"/>
    <property type="project" value="UniProtKB-KW"/>
</dbReference>
<dbReference type="FunFam" id="3.90.950.10:FF:000001">
    <property type="entry name" value="dITP/XTP pyrophosphatase"/>
    <property type="match status" value="1"/>
</dbReference>
<evidence type="ECO:0000256" key="10">
    <source>
        <dbReference type="HAMAP-Rule" id="MF_01405"/>
    </source>
</evidence>
<keyword evidence="5 10" id="KW-0378">Hydrolase</keyword>
<dbReference type="GeneID" id="64406407"/>
<evidence type="ECO:0000256" key="4">
    <source>
        <dbReference type="ARBA" id="ARBA00022741"/>
    </source>
</evidence>
<comment type="function">
    <text evidence="10">Pyrophosphatase that catalyzes the hydrolysis of nucleoside triphosphates to their monophosphate derivatives, with a high preference for the non-canonical purine nucleotides XTP (xanthosine triphosphate), dITP (deoxyinosine triphosphate) and ITP. Seems to function as a house-cleaning enzyme that removes non-canonical purine nucleotides from the nucleotide pool, thus preventing their incorporation into DNA/RNA and avoiding chromosomal lesions.</text>
</comment>
<feature type="binding site" evidence="10">
    <location>
        <position position="77"/>
    </location>
    <ligand>
        <name>substrate</name>
    </ligand>
</feature>
<name>A0A448MX04_9ACTN</name>
<evidence type="ECO:0000313" key="13">
    <source>
        <dbReference type="Proteomes" id="UP000273044"/>
    </source>
</evidence>
<dbReference type="GO" id="GO:0017111">
    <property type="term" value="F:ribonucleoside triphosphate phosphatase activity"/>
    <property type="evidence" value="ECO:0007669"/>
    <property type="project" value="InterPro"/>
</dbReference>
<evidence type="ECO:0000313" key="12">
    <source>
        <dbReference type="EMBL" id="VEH69654.1"/>
    </source>
</evidence>
<dbReference type="GO" id="GO:0009146">
    <property type="term" value="P:purine nucleoside triphosphate catabolic process"/>
    <property type="evidence" value="ECO:0007669"/>
    <property type="project" value="UniProtKB-UniRule"/>
</dbReference>
<dbReference type="GO" id="GO:0035870">
    <property type="term" value="F:dITP diphosphatase activity"/>
    <property type="evidence" value="ECO:0007669"/>
    <property type="project" value="UniProtKB-UniRule"/>
</dbReference>
<feature type="binding site" evidence="10">
    <location>
        <begin position="159"/>
        <end position="162"/>
    </location>
    <ligand>
        <name>substrate</name>
    </ligand>
</feature>
<dbReference type="GO" id="GO:0009117">
    <property type="term" value="P:nucleotide metabolic process"/>
    <property type="evidence" value="ECO:0007669"/>
    <property type="project" value="UniProtKB-KW"/>
</dbReference>
<dbReference type="EC" id="3.6.1.66" evidence="10"/>
<comment type="catalytic activity">
    <reaction evidence="10">
        <text>ITP + H2O = IMP + diphosphate + H(+)</text>
        <dbReference type="Rhea" id="RHEA:29399"/>
        <dbReference type="ChEBI" id="CHEBI:15377"/>
        <dbReference type="ChEBI" id="CHEBI:15378"/>
        <dbReference type="ChEBI" id="CHEBI:33019"/>
        <dbReference type="ChEBI" id="CHEBI:58053"/>
        <dbReference type="ChEBI" id="CHEBI:61402"/>
        <dbReference type="EC" id="3.6.1.66"/>
    </reaction>
</comment>
<dbReference type="GO" id="GO:0036220">
    <property type="term" value="F:ITP diphosphatase activity"/>
    <property type="evidence" value="ECO:0007669"/>
    <property type="project" value="UniProtKB-UniRule"/>
</dbReference>
<dbReference type="Proteomes" id="UP000273044">
    <property type="component" value="Chromosome"/>
</dbReference>
<gene>
    <name evidence="12" type="ORF">NCTC12967_00927</name>
</gene>
<reference evidence="12 13" key="1">
    <citation type="submission" date="2018-12" db="EMBL/GenBank/DDBJ databases">
        <authorList>
            <consortium name="Pathogen Informatics"/>
        </authorList>
    </citation>
    <scope>NUCLEOTIDE SEQUENCE [LARGE SCALE GENOMIC DNA]</scope>
    <source>
        <strain evidence="12 13">NCTC12967</strain>
    </source>
</reference>
<evidence type="ECO:0000256" key="7">
    <source>
        <dbReference type="ARBA" id="ARBA00023080"/>
    </source>
</evidence>
<dbReference type="InterPro" id="IPR020922">
    <property type="entry name" value="dITP/XTP_pyrophosphatase"/>
</dbReference>
<comment type="caution">
    <text evidence="10">Lacks conserved residue(s) required for the propagation of feature annotation.</text>
</comment>
<evidence type="ECO:0000256" key="8">
    <source>
        <dbReference type="ARBA" id="ARBA00051875"/>
    </source>
</evidence>
<comment type="cofactor">
    <cofactor evidence="10">
        <name>Mg(2+)</name>
        <dbReference type="ChEBI" id="CHEBI:18420"/>
    </cofactor>
    <text evidence="10">Binds 1 Mg(2+) ion per subunit.</text>
</comment>
<dbReference type="CDD" id="cd00515">
    <property type="entry name" value="HAM1"/>
    <property type="match status" value="1"/>
</dbReference>
<dbReference type="GO" id="GO:0036222">
    <property type="term" value="F:XTP diphosphatase activity"/>
    <property type="evidence" value="ECO:0007669"/>
    <property type="project" value="UniProtKB-UniRule"/>
</dbReference>
<keyword evidence="3 10" id="KW-0479">Metal-binding</keyword>
<feature type="binding site" evidence="10">
    <location>
        <position position="182"/>
    </location>
    <ligand>
        <name>substrate</name>
    </ligand>
</feature>
<dbReference type="GO" id="GO:0005829">
    <property type="term" value="C:cytosol"/>
    <property type="evidence" value="ECO:0007669"/>
    <property type="project" value="TreeGrafter"/>
</dbReference>
<protein>
    <recommendedName>
        <fullName evidence="10">dITP/XTP pyrophosphatase</fullName>
        <ecNumber evidence="10">3.6.1.66</ecNumber>
    </recommendedName>
    <alternativeName>
        <fullName evidence="10">Non-canonical purine NTP pyrophosphatase</fullName>
    </alternativeName>
    <alternativeName>
        <fullName evidence="10">Non-standard purine NTP pyrophosphatase</fullName>
    </alternativeName>
    <alternativeName>
        <fullName evidence="10">Nucleoside-triphosphate diphosphatase</fullName>
    </alternativeName>
    <alternativeName>
        <fullName evidence="10">Nucleoside-triphosphate pyrophosphatase</fullName>
        <shortName evidence="10">NTPase</shortName>
    </alternativeName>
</protein>
<dbReference type="SUPFAM" id="SSF52972">
    <property type="entry name" value="ITPase-like"/>
    <property type="match status" value="1"/>
</dbReference>
<evidence type="ECO:0000256" key="2">
    <source>
        <dbReference type="ARBA" id="ARBA00011738"/>
    </source>
</evidence>
<feature type="binding site" evidence="10">
    <location>
        <position position="76"/>
    </location>
    <ligand>
        <name>Mg(2+)</name>
        <dbReference type="ChEBI" id="CHEBI:18420"/>
    </ligand>
</feature>
<dbReference type="HAMAP" id="MF_01405">
    <property type="entry name" value="Non_canon_purine_NTPase"/>
    <property type="match status" value="1"/>
</dbReference>
<dbReference type="GO" id="GO:0000166">
    <property type="term" value="F:nucleotide binding"/>
    <property type="evidence" value="ECO:0007669"/>
    <property type="project" value="UniProtKB-KW"/>
</dbReference>
<keyword evidence="7 10" id="KW-0546">Nucleotide metabolism</keyword>
<dbReference type="PANTHER" id="PTHR11067:SF9">
    <property type="entry name" value="INOSINE TRIPHOSPHATE PYROPHOSPHATASE"/>
    <property type="match status" value="1"/>
</dbReference>
<organism evidence="12 13">
    <name type="scientific">Arachnia propionica</name>
    <dbReference type="NCBI Taxonomy" id="1750"/>
    <lineage>
        <taxon>Bacteria</taxon>
        <taxon>Bacillati</taxon>
        <taxon>Actinomycetota</taxon>
        <taxon>Actinomycetes</taxon>
        <taxon>Propionibacteriales</taxon>
        <taxon>Propionibacteriaceae</taxon>
        <taxon>Arachnia</taxon>
    </lineage>
</organism>
<keyword evidence="13" id="KW-1185">Reference proteome</keyword>
<comment type="catalytic activity">
    <reaction evidence="8 10">
        <text>dITP + H2O = dIMP + diphosphate + H(+)</text>
        <dbReference type="Rhea" id="RHEA:28342"/>
        <dbReference type="ChEBI" id="CHEBI:15377"/>
        <dbReference type="ChEBI" id="CHEBI:15378"/>
        <dbReference type="ChEBI" id="CHEBI:33019"/>
        <dbReference type="ChEBI" id="CHEBI:61194"/>
        <dbReference type="ChEBI" id="CHEBI:61382"/>
        <dbReference type="EC" id="3.6.1.66"/>
    </reaction>
</comment>
<comment type="catalytic activity">
    <reaction evidence="9 10">
        <text>XTP + H2O = XMP + diphosphate + H(+)</text>
        <dbReference type="Rhea" id="RHEA:28610"/>
        <dbReference type="ChEBI" id="CHEBI:15377"/>
        <dbReference type="ChEBI" id="CHEBI:15378"/>
        <dbReference type="ChEBI" id="CHEBI:33019"/>
        <dbReference type="ChEBI" id="CHEBI:57464"/>
        <dbReference type="ChEBI" id="CHEBI:61314"/>
        <dbReference type="EC" id="3.6.1.66"/>
    </reaction>
</comment>
<dbReference type="Gene3D" id="3.90.950.10">
    <property type="match status" value="1"/>
</dbReference>
<keyword evidence="6 10" id="KW-0460">Magnesium</keyword>
<evidence type="ECO:0000256" key="6">
    <source>
        <dbReference type="ARBA" id="ARBA00022842"/>
    </source>
</evidence>
<evidence type="ECO:0000256" key="3">
    <source>
        <dbReference type="ARBA" id="ARBA00022723"/>
    </source>
</evidence>
<comment type="subunit">
    <text evidence="2 10">Homodimer.</text>
</comment>